<name>A0A5B6W8S7_9ROSI</name>
<dbReference type="EMBL" id="SMMG02000004">
    <property type="protein sequence ID" value="KAA3477846.1"/>
    <property type="molecule type" value="Genomic_DNA"/>
</dbReference>
<sequence length="101" mass="10994">MGIAQVPQPPQQPPSEVVQPVPSAHQVSATTQFKGDPLRDIHKQGAKEFLRDKGDGPASTEQWLSDCTPADSLLCVVSLLEGEAYQWWETLLSVTPGELID</sequence>
<gene>
    <name evidence="2" type="ORF">EPI10_011704</name>
</gene>
<feature type="compositionally biased region" description="Low complexity" evidence="1">
    <location>
        <begin position="14"/>
        <end position="23"/>
    </location>
</feature>
<evidence type="ECO:0000256" key="1">
    <source>
        <dbReference type="SAM" id="MobiDB-lite"/>
    </source>
</evidence>
<organism evidence="2 3">
    <name type="scientific">Gossypium australe</name>
    <dbReference type="NCBI Taxonomy" id="47621"/>
    <lineage>
        <taxon>Eukaryota</taxon>
        <taxon>Viridiplantae</taxon>
        <taxon>Streptophyta</taxon>
        <taxon>Embryophyta</taxon>
        <taxon>Tracheophyta</taxon>
        <taxon>Spermatophyta</taxon>
        <taxon>Magnoliopsida</taxon>
        <taxon>eudicotyledons</taxon>
        <taxon>Gunneridae</taxon>
        <taxon>Pentapetalae</taxon>
        <taxon>rosids</taxon>
        <taxon>malvids</taxon>
        <taxon>Malvales</taxon>
        <taxon>Malvaceae</taxon>
        <taxon>Malvoideae</taxon>
        <taxon>Gossypium</taxon>
    </lineage>
</organism>
<protein>
    <submittedName>
        <fullName evidence="2">Chaperone surA</fullName>
    </submittedName>
</protein>
<evidence type="ECO:0000313" key="3">
    <source>
        <dbReference type="Proteomes" id="UP000325315"/>
    </source>
</evidence>
<dbReference type="AlphaFoldDB" id="A0A5B6W8S7"/>
<dbReference type="Proteomes" id="UP000325315">
    <property type="component" value="Unassembled WGS sequence"/>
</dbReference>
<feature type="region of interest" description="Disordered" evidence="1">
    <location>
        <begin position="1"/>
        <end position="38"/>
    </location>
</feature>
<reference evidence="3" key="1">
    <citation type="journal article" date="2019" name="Plant Biotechnol. J.">
        <title>Genome sequencing of the Australian wild diploid species Gossypium australe highlights disease resistance and delayed gland morphogenesis.</title>
        <authorList>
            <person name="Cai Y."/>
            <person name="Cai X."/>
            <person name="Wang Q."/>
            <person name="Wang P."/>
            <person name="Zhang Y."/>
            <person name="Cai C."/>
            <person name="Xu Y."/>
            <person name="Wang K."/>
            <person name="Zhou Z."/>
            <person name="Wang C."/>
            <person name="Geng S."/>
            <person name="Li B."/>
            <person name="Dong Q."/>
            <person name="Hou Y."/>
            <person name="Wang H."/>
            <person name="Ai P."/>
            <person name="Liu Z."/>
            <person name="Yi F."/>
            <person name="Sun M."/>
            <person name="An G."/>
            <person name="Cheng J."/>
            <person name="Zhang Y."/>
            <person name="Shi Q."/>
            <person name="Xie Y."/>
            <person name="Shi X."/>
            <person name="Chang Y."/>
            <person name="Huang F."/>
            <person name="Chen Y."/>
            <person name="Hong S."/>
            <person name="Mi L."/>
            <person name="Sun Q."/>
            <person name="Zhang L."/>
            <person name="Zhou B."/>
            <person name="Peng R."/>
            <person name="Zhang X."/>
            <person name="Liu F."/>
        </authorList>
    </citation>
    <scope>NUCLEOTIDE SEQUENCE [LARGE SCALE GENOMIC DNA]</scope>
    <source>
        <strain evidence="3">cv. PA1801</strain>
    </source>
</reference>
<keyword evidence="3" id="KW-1185">Reference proteome</keyword>
<proteinExistence type="predicted"/>
<comment type="caution">
    <text evidence="2">The sequence shown here is derived from an EMBL/GenBank/DDBJ whole genome shotgun (WGS) entry which is preliminary data.</text>
</comment>
<evidence type="ECO:0000313" key="2">
    <source>
        <dbReference type="EMBL" id="KAA3477846.1"/>
    </source>
</evidence>
<dbReference type="OrthoDB" id="1729514at2759"/>
<accession>A0A5B6W8S7</accession>